<evidence type="ECO:0000256" key="1">
    <source>
        <dbReference type="ARBA" id="ARBA00001946"/>
    </source>
</evidence>
<evidence type="ECO:0000313" key="20">
    <source>
        <dbReference type="Proteomes" id="UP000266426"/>
    </source>
</evidence>
<protein>
    <submittedName>
        <fullName evidence="19">Multidrug transporter</fullName>
    </submittedName>
</protein>
<keyword evidence="13" id="KW-0012">Acyltransferase</keyword>
<comment type="catalytic activity">
    <reaction evidence="16">
        <text>N-acetyl-alpha-D-glucosamine 1-phosphate + UTP + H(+) = UDP-N-acetyl-alpha-D-glucosamine + diphosphate</text>
        <dbReference type="Rhea" id="RHEA:13509"/>
        <dbReference type="ChEBI" id="CHEBI:15378"/>
        <dbReference type="ChEBI" id="CHEBI:33019"/>
        <dbReference type="ChEBI" id="CHEBI:46398"/>
        <dbReference type="ChEBI" id="CHEBI:57705"/>
        <dbReference type="ChEBI" id="CHEBI:57776"/>
        <dbReference type="EC" id="2.7.7.23"/>
    </reaction>
</comment>
<comment type="function">
    <text evidence="17">Catalyzes the last two sequential reactions in the de novo biosynthetic pathway for UDP-N-acetylglucosamine (UDP-GlcNAc). The C-terminal domain catalyzes the transfer of acetyl group from acetyl coenzyme A to glucosamine-1-phosphate (GlcN-1-P) to produce N-acetylglucosamine-1-phosphate (GlcNAc-1-P), which is converted into UDP-GlcNAc by the transfer of uridine 5-monophosphate (from uridine 5-triphosphate), a reaction catalyzed by the N-terminal domain.</text>
</comment>
<keyword evidence="6" id="KW-0808">Transferase</keyword>
<dbReference type="Pfam" id="PF12804">
    <property type="entry name" value="NTP_transf_3"/>
    <property type="match status" value="1"/>
</dbReference>
<evidence type="ECO:0000256" key="11">
    <source>
        <dbReference type="ARBA" id="ARBA00022984"/>
    </source>
</evidence>
<evidence type="ECO:0000256" key="8">
    <source>
        <dbReference type="ARBA" id="ARBA00022723"/>
    </source>
</evidence>
<evidence type="ECO:0000256" key="16">
    <source>
        <dbReference type="ARBA" id="ARBA00048493"/>
    </source>
</evidence>
<dbReference type="GO" id="GO:0003977">
    <property type="term" value="F:UDP-N-acetylglucosamine diphosphorylase activity"/>
    <property type="evidence" value="ECO:0007669"/>
    <property type="project" value="UniProtKB-EC"/>
</dbReference>
<dbReference type="GO" id="GO:0019134">
    <property type="term" value="F:glucosamine-1-phosphate N-acetyltransferase activity"/>
    <property type="evidence" value="ECO:0007669"/>
    <property type="project" value="UniProtKB-EC"/>
</dbReference>
<evidence type="ECO:0000313" key="19">
    <source>
        <dbReference type="EMBL" id="RJP59927.1"/>
    </source>
</evidence>
<dbReference type="AlphaFoldDB" id="A0A3A4RAX4"/>
<keyword evidence="11" id="KW-0573">Peptidoglycan synthesis</keyword>
<keyword evidence="10" id="KW-0133">Cell shape</keyword>
<dbReference type="PANTHER" id="PTHR43584:SF3">
    <property type="entry name" value="BIFUNCTIONAL PROTEIN GLMU"/>
    <property type="match status" value="1"/>
</dbReference>
<evidence type="ECO:0000256" key="12">
    <source>
        <dbReference type="ARBA" id="ARBA00023268"/>
    </source>
</evidence>
<gene>
    <name evidence="19" type="ORF">C4541_05180</name>
</gene>
<feature type="domain" description="MobA-like NTP transferase" evidence="18">
    <location>
        <begin position="25"/>
        <end position="155"/>
    </location>
</feature>
<comment type="caution">
    <text evidence="19">The sequence shown here is derived from an EMBL/GenBank/DDBJ whole genome shotgun (WGS) entry which is preliminary data.</text>
</comment>
<dbReference type="InterPro" id="IPR050065">
    <property type="entry name" value="GlmU-like"/>
</dbReference>
<dbReference type="SUPFAM" id="SSF53448">
    <property type="entry name" value="Nucleotide-diphospho-sugar transferases"/>
    <property type="match status" value="1"/>
</dbReference>
<keyword evidence="7" id="KW-0548">Nucleotidyltransferase</keyword>
<comment type="similarity">
    <text evidence="3">In the C-terminal section; belongs to the transferase hexapeptide repeat family.</text>
</comment>
<comment type="catalytic activity">
    <reaction evidence="15">
        <text>alpha-D-glucosamine 1-phosphate + acetyl-CoA = N-acetyl-alpha-D-glucosamine 1-phosphate + CoA + H(+)</text>
        <dbReference type="Rhea" id="RHEA:13725"/>
        <dbReference type="ChEBI" id="CHEBI:15378"/>
        <dbReference type="ChEBI" id="CHEBI:57287"/>
        <dbReference type="ChEBI" id="CHEBI:57288"/>
        <dbReference type="ChEBI" id="CHEBI:57776"/>
        <dbReference type="ChEBI" id="CHEBI:58516"/>
        <dbReference type="EC" id="2.3.1.157"/>
    </reaction>
</comment>
<name>A0A3A4RAX4_9BACT</name>
<evidence type="ECO:0000259" key="18">
    <source>
        <dbReference type="Pfam" id="PF12804"/>
    </source>
</evidence>
<proteinExistence type="inferred from homology"/>
<keyword evidence="8" id="KW-0479">Metal-binding</keyword>
<evidence type="ECO:0000256" key="7">
    <source>
        <dbReference type="ARBA" id="ARBA00022695"/>
    </source>
</evidence>
<evidence type="ECO:0000256" key="3">
    <source>
        <dbReference type="ARBA" id="ARBA00007707"/>
    </source>
</evidence>
<evidence type="ECO:0000256" key="13">
    <source>
        <dbReference type="ARBA" id="ARBA00023315"/>
    </source>
</evidence>
<comment type="similarity">
    <text evidence="4">In the N-terminal section; belongs to the N-acetylglucosamine-1-phosphate uridyltransferase family.</text>
</comment>
<accession>A0A3A4RAX4</accession>
<reference evidence="19 20" key="1">
    <citation type="journal article" date="2017" name="ISME J.">
        <title>Energy and carbon metabolisms in a deep terrestrial subsurface fluid microbial community.</title>
        <authorList>
            <person name="Momper L."/>
            <person name="Jungbluth S.P."/>
            <person name="Lee M.D."/>
            <person name="Amend J.P."/>
        </authorList>
    </citation>
    <scope>NUCLEOTIDE SEQUENCE [LARGE SCALE GENOMIC DNA]</scope>
    <source>
        <strain evidence="19">SURF_26</strain>
    </source>
</reference>
<dbReference type="Gene3D" id="3.90.550.10">
    <property type="entry name" value="Spore Coat Polysaccharide Biosynthesis Protein SpsA, Chain A"/>
    <property type="match status" value="1"/>
</dbReference>
<dbReference type="Proteomes" id="UP000266426">
    <property type="component" value="Unassembled WGS sequence"/>
</dbReference>
<evidence type="ECO:0000256" key="9">
    <source>
        <dbReference type="ARBA" id="ARBA00022842"/>
    </source>
</evidence>
<keyword evidence="9" id="KW-0460">Magnesium</keyword>
<evidence type="ECO:0000256" key="4">
    <source>
        <dbReference type="ARBA" id="ARBA00007947"/>
    </source>
</evidence>
<dbReference type="EMBL" id="QZJZ01000039">
    <property type="protein sequence ID" value="RJP59927.1"/>
    <property type="molecule type" value="Genomic_DNA"/>
</dbReference>
<keyword evidence="12" id="KW-0511">Multifunctional enzyme</keyword>
<dbReference type="InterPro" id="IPR001451">
    <property type="entry name" value="Hexapep"/>
</dbReference>
<evidence type="ECO:0000256" key="6">
    <source>
        <dbReference type="ARBA" id="ARBA00022679"/>
    </source>
</evidence>
<dbReference type="Pfam" id="PF00132">
    <property type="entry name" value="Hexapep"/>
    <property type="match status" value="1"/>
</dbReference>
<evidence type="ECO:0000256" key="5">
    <source>
        <dbReference type="ARBA" id="ARBA00022490"/>
    </source>
</evidence>
<evidence type="ECO:0000256" key="17">
    <source>
        <dbReference type="ARBA" id="ARBA00049628"/>
    </source>
</evidence>
<organism evidence="19 20">
    <name type="scientific">Candidatus Auribacter fodinae</name>
    <dbReference type="NCBI Taxonomy" id="2093366"/>
    <lineage>
        <taxon>Bacteria</taxon>
        <taxon>Pseudomonadati</taxon>
        <taxon>Candidatus Auribacterota</taxon>
        <taxon>Candidatus Auribacteria</taxon>
        <taxon>Candidatus Auribacterales</taxon>
        <taxon>Candidatus Auribacteraceae</taxon>
        <taxon>Candidatus Auribacter</taxon>
    </lineage>
</organism>
<evidence type="ECO:0000256" key="14">
    <source>
        <dbReference type="ARBA" id="ARBA00023316"/>
    </source>
</evidence>
<comment type="cofactor">
    <cofactor evidence="1">
        <name>Mg(2+)</name>
        <dbReference type="ChEBI" id="CHEBI:18420"/>
    </cofactor>
</comment>
<comment type="subcellular location">
    <subcellularLocation>
        <location evidence="2">Cytoplasm</location>
    </subcellularLocation>
</comment>
<sequence>MSTEIHDLIKKYSSPMNQNEPIISIILAAGHGKRIKSETSKMLHTIWGKPSISRVSDAARKGLKSPNQIIVVGVKAREVIETIGHIENTAYAYQEQQKGTGHATQEALDIMNDLHNYKAIYIFPGDMGLISAEAIAKIKEDFERSNNDMIIMTGEFKEDPWENYYGRIVRVPEIDFNGNISPNYGEVIKIMEFKDILSLSDDTPFVVNHKDRTYRFSKEELIRIKEFNAGVYGFKTQPLIENILRIQSDNIQGEFYLTDLVAILNQSGYKVGISPAVDNEAILGFNIKSVLKAMEAIARNRVYDKLKDIITIEEKEAFFIHDDVVERILEMDKNGEAVDIYIGSGVYLGKNTHLKKGVRIDKNTHIDGAVYINEYTHIGTACSVDNYPDQTITIGKHCELLTGTVIRGQVSIGNNVRIESGVRVTGSSDYPATIERDVLIKGTSYIFGSYIEQEVEIEHSVLKQKRVERIVKKDGSIQPIRYFLPLPEGLDSLSDL</sequence>
<dbReference type="SUPFAM" id="SSF51161">
    <property type="entry name" value="Trimeric LpxA-like enzymes"/>
    <property type="match status" value="1"/>
</dbReference>
<dbReference type="InterPro" id="IPR011004">
    <property type="entry name" value="Trimer_LpxA-like_sf"/>
</dbReference>
<evidence type="ECO:0000256" key="2">
    <source>
        <dbReference type="ARBA" id="ARBA00004496"/>
    </source>
</evidence>
<evidence type="ECO:0000256" key="10">
    <source>
        <dbReference type="ARBA" id="ARBA00022960"/>
    </source>
</evidence>
<dbReference type="InterPro" id="IPR029044">
    <property type="entry name" value="Nucleotide-diphossugar_trans"/>
</dbReference>
<keyword evidence="14" id="KW-0961">Cell wall biogenesis/degradation</keyword>
<dbReference type="InterPro" id="IPR025877">
    <property type="entry name" value="MobA-like_NTP_Trfase"/>
</dbReference>
<dbReference type="PANTHER" id="PTHR43584">
    <property type="entry name" value="NUCLEOTIDYL TRANSFERASE"/>
    <property type="match status" value="1"/>
</dbReference>
<keyword evidence="5" id="KW-0963">Cytoplasm</keyword>
<evidence type="ECO:0000256" key="15">
    <source>
        <dbReference type="ARBA" id="ARBA00048247"/>
    </source>
</evidence>
<dbReference type="Gene3D" id="2.160.10.10">
    <property type="entry name" value="Hexapeptide repeat proteins"/>
    <property type="match status" value="2"/>
</dbReference>